<dbReference type="PANTHER" id="PTHR31901">
    <property type="entry name" value="GH3 DOMAIN-CONTAINING PROTEIN"/>
    <property type="match status" value="1"/>
</dbReference>
<dbReference type="PANTHER" id="PTHR31901:SF80">
    <property type="entry name" value="(RAPE) HYPOTHETICAL PROTEIN"/>
    <property type="match status" value="1"/>
</dbReference>
<organism evidence="2 3">
    <name type="scientific">Arabidopsis thaliana</name>
    <name type="common">Mouse-ear cress</name>
    <dbReference type="NCBI Taxonomy" id="3702"/>
    <lineage>
        <taxon>Eukaryota</taxon>
        <taxon>Viridiplantae</taxon>
        <taxon>Streptophyta</taxon>
        <taxon>Embryophyta</taxon>
        <taxon>Tracheophyta</taxon>
        <taxon>Spermatophyta</taxon>
        <taxon>Magnoliopsida</taxon>
        <taxon>eudicotyledons</taxon>
        <taxon>Gunneridae</taxon>
        <taxon>Pentapetalae</taxon>
        <taxon>rosids</taxon>
        <taxon>malvids</taxon>
        <taxon>Brassicales</taxon>
        <taxon>Brassicaceae</taxon>
        <taxon>Camelineae</taxon>
        <taxon>Arabidopsis</taxon>
    </lineage>
</organism>
<dbReference type="AlphaFoldDB" id="A0A178W242"/>
<dbReference type="Proteomes" id="UP000078284">
    <property type="component" value="Chromosome 1"/>
</dbReference>
<name>A0A178W242_ARATH</name>
<reference evidence="3" key="1">
    <citation type="journal article" date="2016" name="Proc. Natl. Acad. Sci. U.S.A.">
        <title>Chromosome-level assembly of Arabidopsis thaliana Ler reveals the extent of translocation and inversion polymorphisms.</title>
        <authorList>
            <person name="Zapata L."/>
            <person name="Ding J."/>
            <person name="Willing E.M."/>
            <person name="Hartwig B."/>
            <person name="Bezdan D."/>
            <person name="Jiao W.B."/>
            <person name="Patel V."/>
            <person name="Velikkakam James G."/>
            <person name="Koornneef M."/>
            <person name="Ossowski S."/>
            <person name="Schneeberger K."/>
        </authorList>
    </citation>
    <scope>NUCLEOTIDE SEQUENCE [LARGE SCALE GENOMIC DNA]</scope>
    <source>
        <strain evidence="3">cv. Landsberg erecta</strain>
    </source>
</reference>
<evidence type="ECO:0000256" key="1">
    <source>
        <dbReference type="SAM" id="Coils"/>
    </source>
</evidence>
<dbReference type="EMBL" id="LUHQ01000001">
    <property type="protein sequence ID" value="OAP12206.1"/>
    <property type="molecule type" value="Genomic_DNA"/>
</dbReference>
<comment type="caution">
    <text evidence="2">The sequence shown here is derived from an EMBL/GenBank/DDBJ whole genome shotgun (WGS) entry which is preliminary data.</text>
</comment>
<accession>A0A178W242</accession>
<sequence>MSLRSELKDLEELTSNVKQVQDDLLEEILQINANTEYLCQFLHGSSSKELFKKNVPVVSYDDVRPYIERVGNGEPSNIFTGKTITNFFLRWSLFKAKEMCFVSHKNT</sequence>
<feature type="coiled-coil region" evidence="1">
    <location>
        <begin position="3"/>
        <end position="30"/>
    </location>
</feature>
<dbReference type="InterPro" id="IPR004993">
    <property type="entry name" value="GH3"/>
</dbReference>
<evidence type="ECO:0000313" key="3">
    <source>
        <dbReference type="Proteomes" id="UP000078284"/>
    </source>
</evidence>
<evidence type="ECO:0000313" key="2">
    <source>
        <dbReference type="EMBL" id="OAP12206.1"/>
    </source>
</evidence>
<keyword evidence="1" id="KW-0175">Coiled coil</keyword>
<dbReference type="Pfam" id="PF03321">
    <property type="entry name" value="GH3"/>
    <property type="match status" value="1"/>
</dbReference>
<protein>
    <submittedName>
        <fullName evidence="2">Uncharacterized protein</fullName>
    </submittedName>
</protein>
<gene>
    <name evidence="2" type="ordered locus">AXX17_At1g42820</name>
</gene>
<proteinExistence type="predicted"/>